<dbReference type="FunFam" id="1.50.10.10:FF:000020">
    <property type="entry name" value="Endoglucanase"/>
    <property type="match status" value="1"/>
</dbReference>
<evidence type="ECO:0000256" key="3">
    <source>
        <dbReference type="ARBA" id="ARBA00022801"/>
    </source>
</evidence>
<keyword evidence="13" id="KW-1185">Reference proteome</keyword>
<dbReference type="PROSITE" id="PS00698">
    <property type="entry name" value="GH9_3"/>
    <property type="match status" value="1"/>
</dbReference>
<name>A0A5A7QNB5_STRAF</name>
<dbReference type="InterPro" id="IPR033126">
    <property type="entry name" value="Glyco_hydro_9_Asp/Glu_AS"/>
</dbReference>
<keyword evidence="10" id="KW-0732">Signal</keyword>
<dbReference type="EC" id="3.2.1.4" evidence="10"/>
<keyword evidence="4 10" id="KW-0136">Cellulose degradation</keyword>
<protein>
    <recommendedName>
        <fullName evidence="10">Endoglucanase</fullName>
        <ecNumber evidence="10">3.2.1.4</ecNumber>
    </recommendedName>
</protein>
<dbReference type="SUPFAM" id="SSF48208">
    <property type="entry name" value="Six-hairpin glycosidases"/>
    <property type="match status" value="1"/>
</dbReference>
<evidence type="ECO:0000259" key="11">
    <source>
        <dbReference type="Pfam" id="PF00759"/>
    </source>
</evidence>
<reference evidence="13" key="1">
    <citation type="journal article" date="2019" name="Curr. Biol.">
        <title>Genome Sequence of Striga asiatica Provides Insight into the Evolution of Plant Parasitism.</title>
        <authorList>
            <person name="Yoshida S."/>
            <person name="Kim S."/>
            <person name="Wafula E.K."/>
            <person name="Tanskanen J."/>
            <person name="Kim Y.M."/>
            <person name="Honaas L."/>
            <person name="Yang Z."/>
            <person name="Spallek T."/>
            <person name="Conn C.E."/>
            <person name="Ichihashi Y."/>
            <person name="Cheong K."/>
            <person name="Cui S."/>
            <person name="Der J.P."/>
            <person name="Gundlach H."/>
            <person name="Jiao Y."/>
            <person name="Hori C."/>
            <person name="Ishida J.K."/>
            <person name="Kasahara H."/>
            <person name="Kiba T."/>
            <person name="Kim M.S."/>
            <person name="Koo N."/>
            <person name="Laohavisit A."/>
            <person name="Lee Y.H."/>
            <person name="Lumba S."/>
            <person name="McCourt P."/>
            <person name="Mortimer J.C."/>
            <person name="Mutuku J.M."/>
            <person name="Nomura T."/>
            <person name="Sasaki-Sekimoto Y."/>
            <person name="Seto Y."/>
            <person name="Wang Y."/>
            <person name="Wakatake T."/>
            <person name="Sakakibara H."/>
            <person name="Demura T."/>
            <person name="Yamaguchi S."/>
            <person name="Yoneyama K."/>
            <person name="Manabe R.I."/>
            <person name="Nelson D.C."/>
            <person name="Schulman A.H."/>
            <person name="Timko M.P."/>
            <person name="dePamphilis C.W."/>
            <person name="Choi D."/>
            <person name="Shirasu K."/>
        </authorList>
    </citation>
    <scope>NUCLEOTIDE SEQUENCE [LARGE SCALE GENOMIC DNA]</scope>
    <source>
        <strain evidence="13">cv. UVA1</strain>
    </source>
</reference>
<evidence type="ECO:0000256" key="8">
    <source>
        <dbReference type="PROSITE-ProRule" id="PRU10059"/>
    </source>
</evidence>
<keyword evidence="7 8" id="KW-0624">Polysaccharide degradation</keyword>
<dbReference type="GO" id="GO:0008810">
    <property type="term" value="F:cellulase activity"/>
    <property type="evidence" value="ECO:0007669"/>
    <property type="project" value="UniProtKB-EC"/>
</dbReference>
<dbReference type="InterPro" id="IPR012341">
    <property type="entry name" value="6hp_glycosidase-like_sf"/>
</dbReference>
<feature type="domain" description="Glycoside hydrolase family 9" evidence="11">
    <location>
        <begin position="33"/>
        <end position="479"/>
    </location>
</feature>
<feature type="chain" id="PRO_5023159441" description="Endoglucanase" evidence="10">
    <location>
        <begin position="31"/>
        <end position="488"/>
    </location>
</feature>
<evidence type="ECO:0000313" key="12">
    <source>
        <dbReference type="EMBL" id="GER46853.1"/>
    </source>
</evidence>
<dbReference type="Proteomes" id="UP000325081">
    <property type="component" value="Unassembled WGS sequence"/>
</dbReference>
<feature type="active site" evidence="9">
    <location>
        <position position="467"/>
    </location>
</feature>
<evidence type="ECO:0000256" key="4">
    <source>
        <dbReference type="ARBA" id="ARBA00023001"/>
    </source>
</evidence>
<proteinExistence type="inferred from homology"/>
<gene>
    <name evidence="12" type="ORF">STAS_23917</name>
</gene>
<dbReference type="PROSITE" id="PS00592">
    <property type="entry name" value="GH9_2"/>
    <property type="match status" value="1"/>
</dbReference>
<feature type="signal peptide" evidence="10">
    <location>
        <begin position="1"/>
        <end position="30"/>
    </location>
</feature>
<evidence type="ECO:0000256" key="5">
    <source>
        <dbReference type="ARBA" id="ARBA00023277"/>
    </source>
</evidence>
<sequence>MAAIMFVKGSDFLFLISFTMLTLSNYLAEGHNYSDALAKSILFFQGQRSGKLYDQDQALGWRGDSALSDGQSDGMDLTGGYYDAGDNVKFNFPMAFTITVLSWGVIENGNKMAGQLPKAMAAIRWGTDYLLKSAQHLNTSGKLYAVVANPNLDHSCWQRAEDMDTDRTAYYVTPENPGSDLAAEMAAAMAAASMVFRKTDHKYAKQLLQTAKNVWQFAVDHRRRYSESLPIVCPFYCSYSGYTDELLWGAAWMHKATGEDKYVKMIESFSGNGPSNAFSWDDKYSGAYVLLAKRNLVNNDPTFEQYRRKAEDYMCKILPKSQYLGGLMYVLEGSNLQYVASAAFLLTTLSKYMSASNYTFPCGNFQVTRSYLRAHAKKQVDYILGDNPMKMSYMVGYGSKYPTRLHHRCASVLSMHDHPARFGCGEGFNMFLYTQNPDPNQLLGAVVGGPDRDDSYADDRTRYTQSEPTTYINAAIVGPLAYFAANTN</sequence>
<keyword evidence="3 8" id="KW-0378">Hydrolase</keyword>
<dbReference type="InterPro" id="IPR018221">
    <property type="entry name" value="Glyco_hydro_9_His_AS"/>
</dbReference>
<dbReference type="EMBL" id="BKCP01007660">
    <property type="protein sequence ID" value="GER46853.1"/>
    <property type="molecule type" value="Genomic_DNA"/>
</dbReference>
<feature type="active site" evidence="8">
    <location>
        <position position="406"/>
    </location>
</feature>
<evidence type="ECO:0000256" key="7">
    <source>
        <dbReference type="ARBA" id="ARBA00023326"/>
    </source>
</evidence>
<comment type="caution">
    <text evidence="12">The sequence shown here is derived from an EMBL/GenBank/DDBJ whole genome shotgun (WGS) entry which is preliminary data.</text>
</comment>
<dbReference type="GO" id="GO:0030245">
    <property type="term" value="P:cellulose catabolic process"/>
    <property type="evidence" value="ECO:0007669"/>
    <property type="project" value="UniProtKB-KW"/>
</dbReference>
<comment type="similarity">
    <text evidence="2 8 10">Belongs to the glycosyl hydrolase 9 (cellulase E) family.</text>
</comment>
<evidence type="ECO:0000256" key="10">
    <source>
        <dbReference type="RuleBase" id="RU361166"/>
    </source>
</evidence>
<evidence type="ECO:0000256" key="1">
    <source>
        <dbReference type="ARBA" id="ARBA00000966"/>
    </source>
</evidence>
<keyword evidence="5 8" id="KW-0119">Carbohydrate metabolism</keyword>
<evidence type="ECO:0000256" key="2">
    <source>
        <dbReference type="ARBA" id="ARBA00007072"/>
    </source>
</evidence>
<accession>A0A5A7QNB5</accession>
<dbReference type="InterPro" id="IPR001701">
    <property type="entry name" value="Glyco_hydro_9"/>
</dbReference>
<evidence type="ECO:0000256" key="6">
    <source>
        <dbReference type="ARBA" id="ARBA00023295"/>
    </source>
</evidence>
<organism evidence="12 13">
    <name type="scientific">Striga asiatica</name>
    <name type="common">Asiatic witchweed</name>
    <name type="synonym">Buchnera asiatica</name>
    <dbReference type="NCBI Taxonomy" id="4170"/>
    <lineage>
        <taxon>Eukaryota</taxon>
        <taxon>Viridiplantae</taxon>
        <taxon>Streptophyta</taxon>
        <taxon>Embryophyta</taxon>
        <taxon>Tracheophyta</taxon>
        <taxon>Spermatophyta</taxon>
        <taxon>Magnoliopsida</taxon>
        <taxon>eudicotyledons</taxon>
        <taxon>Gunneridae</taxon>
        <taxon>Pentapetalae</taxon>
        <taxon>asterids</taxon>
        <taxon>lamiids</taxon>
        <taxon>Lamiales</taxon>
        <taxon>Orobanchaceae</taxon>
        <taxon>Buchnereae</taxon>
        <taxon>Striga</taxon>
    </lineage>
</organism>
<evidence type="ECO:0000313" key="13">
    <source>
        <dbReference type="Proteomes" id="UP000325081"/>
    </source>
</evidence>
<dbReference type="PANTHER" id="PTHR22298">
    <property type="entry name" value="ENDO-1,4-BETA-GLUCANASE"/>
    <property type="match status" value="1"/>
</dbReference>
<feature type="active site" evidence="9">
    <location>
        <position position="458"/>
    </location>
</feature>
<comment type="catalytic activity">
    <reaction evidence="1 10">
        <text>Endohydrolysis of (1-&gt;4)-beta-D-glucosidic linkages in cellulose, lichenin and cereal beta-D-glucans.</text>
        <dbReference type="EC" id="3.2.1.4"/>
    </reaction>
</comment>
<dbReference type="Gene3D" id="1.50.10.10">
    <property type="match status" value="1"/>
</dbReference>
<keyword evidence="6 8" id="KW-0326">Glycosidase</keyword>
<dbReference type="InterPro" id="IPR008928">
    <property type="entry name" value="6-hairpin_glycosidase_sf"/>
</dbReference>
<evidence type="ECO:0000256" key="9">
    <source>
        <dbReference type="PROSITE-ProRule" id="PRU10060"/>
    </source>
</evidence>
<dbReference type="AlphaFoldDB" id="A0A5A7QNB5"/>
<dbReference type="OrthoDB" id="2015928at2759"/>
<dbReference type="Pfam" id="PF00759">
    <property type="entry name" value="Glyco_hydro_9"/>
    <property type="match status" value="1"/>
</dbReference>